<dbReference type="Gene3D" id="3.40.630.10">
    <property type="entry name" value="Zn peptidases"/>
    <property type="match status" value="1"/>
</dbReference>
<evidence type="ECO:0000259" key="12">
    <source>
        <dbReference type="Pfam" id="PF04389"/>
    </source>
</evidence>
<feature type="signal peptide" evidence="11">
    <location>
        <begin position="1"/>
        <end position="19"/>
    </location>
</feature>
<keyword evidence="8 11" id="KW-0862">Zinc</keyword>
<evidence type="ECO:0000256" key="7">
    <source>
        <dbReference type="ARBA" id="ARBA00022801"/>
    </source>
</evidence>
<keyword evidence="3" id="KW-0031">Aminopeptidase</keyword>
<evidence type="ECO:0000256" key="4">
    <source>
        <dbReference type="ARBA" id="ARBA00022670"/>
    </source>
</evidence>
<evidence type="ECO:0000256" key="11">
    <source>
        <dbReference type="RuleBase" id="RU361240"/>
    </source>
</evidence>
<evidence type="ECO:0000256" key="2">
    <source>
        <dbReference type="ARBA" id="ARBA00011245"/>
    </source>
</evidence>
<evidence type="ECO:0000313" key="13">
    <source>
        <dbReference type="EMBL" id="KAL3417695.1"/>
    </source>
</evidence>
<keyword evidence="14" id="KW-1185">Reference proteome</keyword>
<evidence type="ECO:0000256" key="1">
    <source>
        <dbReference type="ARBA" id="ARBA00001947"/>
    </source>
</evidence>
<comment type="cofactor">
    <cofactor evidence="1">
        <name>Zn(2+)</name>
        <dbReference type="ChEBI" id="CHEBI:29105"/>
    </cofactor>
</comment>
<evidence type="ECO:0000256" key="8">
    <source>
        <dbReference type="ARBA" id="ARBA00022833"/>
    </source>
</evidence>
<dbReference type="InterPro" id="IPR045175">
    <property type="entry name" value="M28_fam"/>
</dbReference>
<feature type="chain" id="PRO_5045001497" description="Peptide hydrolase" evidence="11">
    <location>
        <begin position="20"/>
        <end position="397"/>
    </location>
</feature>
<keyword evidence="5 11" id="KW-0479">Metal-binding</keyword>
<sequence>MYLLSILSAILASSSLAAALPSTPTVDRSSADLRLIKTSEADPGTWVTEDQKIDDYVAKSINFIDITDITNATTLQRLSGNAIQARQQAAAVAYPTTLTHQAQATPLIAQVTTTGPKSWLLTLTDYYNRYYRSTYGTQAGTWLLSQVKTIAAANSAITVSTFAHSFNQPSIIVKIPGTSSNLVIVGAHYDSTGGSTTARGPGADDDGSGVVTILEALRVLAGAKFAPKNTLEFHFYAGEEGGLLGSQAVFASYAAAGKTVLAFVNQDMTGYSPSGKVSVYTDYVDASLTAYVRRIVALYTGVASSSDTCGYGCSDHASAYANGFREFARGTSPSFCGNLVLIYSSPSLAAAYVCDEVIKTSSPYIHSPSDTYSTIMWDAILRHAKFTVGFLVEASYL</sequence>
<dbReference type="EMBL" id="JBFCZG010000010">
    <property type="protein sequence ID" value="KAL3417695.1"/>
    <property type="molecule type" value="Genomic_DNA"/>
</dbReference>
<comment type="subunit">
    <text evidence="2">Monomer.</text>
</comment>
<accession>A0ABR4P2Z9</accession>
<dbReference type="EC" id="3.4.-.-" evidence="11"/>
<feature type="domain" description="Peptidase M28" evidence="12">
    <location>
        <begin position="171"/>
        <end position="386"/>
    </location>
</feature>
<dbReference type="SUPFAM" id="SSF53187">
    <property type="entry name" value="Zn-dependent exopeptidases"/>
    <property type="match status" value="1"/>
</dbReference>
<dbReference type="PANTHER" id="PTHR12147:SF56">
    <property type="entry name" value="AMINOPEPTIDASE YDR415C-RELATED"/>
    <property type="match status" value="1"/>
</dbReference>
<dbReference type="PANTHER" id="PTHR12147">
    <property type="entry name" value="METALLOPEPTIDASE M28 FAMILY MEMBER"/>
    <property type="match status" value="1"/>
</dbReference>
<reference evidence="13 14" key="1">
    <citation type="submission" date="2024-06" db="EMBL/GenBank/DDBJ databases">
        <title>Complete genome of Phlyctema vagabunda strain 19-DSS-EL-015.</title>
        <authorList>
            <person name="Fiorenzani C."/>
        </authorList>
    </citation>
    <scope>NUCLEOTIDE SEQUENCE [LARGE SCALE GENOMIC DNA]</scope>
    <source>
        <strain evidence="13 14">19-DSS-EL-015</strain>
    </source>
</reference>
<dbReference type="Pfam" id="PF04389">
    <property type="entry name" value="Peptidase_M28"/>
    <property type="match status" value="1"/>
</dbReference>
<keyword evidence="6 11" id="KW-0732">Signal</keyword>
<name>A0ABR4P2Z9_9HELO</name>
<evidence type="ECO:0000256" key="6">
    <source>
        <dbReference type="ARBA" id="ARBA00022729"/>
    </source>
</evidence>
<evidence type="ECO:0000256" key="9">
    <source>
        <dbReference type="ARBA" id="ARBA00023157"/>
    </source>
</evidence>
<comment type="caution">
    <text evidence="13">The sequence shown here is derived from an EMBL/GenBank/DDBJ whole genome shotgun (WGS) entry which is preliminary data.</text>
</comment>
<gene>
    <name evidence="13" type="ORF">PVAG01_10705</name>
</gene>
<dbReference type="Proteomes" id="UP001629113">
    <property type="component" value="Unassembled WGS sequence"/>
</dbReference>
<keyword evidence="7 11" id="KW-0378">Hydrolase</keyword>
<proteinExistence type="inferred from homology"/>
<evidence type="ECO:0000256" key="10">
    <source>
        <dbReference type="ARBA" id="ARBA00043962"/>
    </source>
</evidence>
<protein>
    <recommendedName>
        <fullName evidence="11">Peptide hydrolase</fullName>
        <ecNumber evidence="11">3.4.-.-</ecNumber>
    </recommendedName>
</protein>
<evidence type="ECO:0000256" key="5">
    <source>
        <dbReference type="ARBA" id="ARBA00022723"/>
    </source>
</evidence>
<evidence type="ECO:0000313" key="14">
    <source>
        <dbReference type="Proteomes" id="UP001629113"/>
    </source>
</evidence>
<organism evidence="13 14">
    <name type="scientific">Phlyctema vagabunda</name>
    <dbReference type="NCBI Taxonomy" id="108571"/>
    <lineage>
        <taxon>Eukaryota</taxon>
        <taxon>Fungi</taxon>
        <taxon>Dikarya</taxon>
        <taxon>Ascomycota</taxon>
        <taxon>Pezizomycotina</taxon>
        <taxon>Leotiomycetes</taxon>
        <taxon>Helotiales</taxon>
        <taxon>Dermateaceae</taxon>
        <taxon>Phlyctema</taxon>
    </lineage>
</organism>
<keyword evidence="4 11" id="KW-0645">Protease</keyword>
<keyword evidence="9" id="KW-1015">Disulfide bond</keyword>
<evidence type="ECO:0000256" key="3">
    <source>
        <dbReference type="ARBA" id="ARBA00022438"/>
    </source>
</evidence>
<dbReference type="InterPro" id="IPR007484">
    <property type="entry name" value="Peptidase_M28"/>
</dbReference>
<comment type="similarity">
    <text evidence="10">Belongs to the peptidase M28 family. M28E subfamily.</text>
</comment>